<dbReference type="RefSeq" id="YP_010246154.1">
    <property type="nucleotide sequence ID" value="NC_060133.1"/>
</dbReference>
<feature type="transmembrane region" description="Helical" evidence="1">
    <location>
        <begin position="6"/>
        <end position="22"/>
    </location>
</feature>
<keyword evidence="1" id="KW-1133">Transmembrane helix</keyword>
<feature type="transmembrane region" description="Helical" evidence="1">
    <location>
        <begin position="71"/>
        <end position="90"/>
    </location>
</feature>
<sequence>MSTPLNLVTLLPTAFLGLACYQRRRFWRHRGFAAANYGLASIALGCLLISPTHNFIGDLSGHLTDIWRADLLLGLSLIMLGVHMLILHLADTLSLLDEQMAQTASTVLTGFIVALWIGFFIGGLDDNPYTGEFPALGRNFFWGIFCIWLIFVCTLCIGYANTIIRLAEEGSSLRRIACWYRIAAYGGVLVGSSRIINLLINTDHRLPEASLAIDYTVRAAAIAALGIAATVSFRQVTKPLVIPDCWPPRDTNSTGSDDALAE</sequence>
<evidence type="ECO:0000313" key="2">
    <source>
        <dbReference type="EMBL" id="QNJ57085.1"/>
    </source>
</evidence>
<dbReference type="EMBL" id="MT658805">
    <property type="protein sequence ID" value="QNJ57085.1"/>
    <property type="molecule type" value="Genomic_DNA"/>
</dbReference>
<feature type="transmembrane region" description="Helical" evidence="1">
    <location>
        <begin position="102"/>
        <end position="121"/>
    </location>
</feature>
<reference evidence="2 3" key="1">
    <citation type="submission" date="2020-06" db="EMBL/GenBank/DDBJ databases">
        <authorList>
            <person name="Herren C.D."/>
            <person name="Smith Caldas M."/>
            <person name="Brooke G.M."/>
            <person name="Cabrera L.J."/>
            <person name="Caudill C.B."/>
            <person name="Ewell K.O."/>
            <person name="Haas C.L."/>
            <person name="Shapland G.L."/>
            <person name="Sitek C.J."/>
            <person name="Thompson J.S."/>
            <person name="Pollenz R.S."/>
            <person name="Garlena R.A."/>
            <person name="Russell D.A."/>
            <person name="Pope W.H."/>
            <person name="Jacobs-Sera D."/>
            <person name="Hatfull G.F."/>
        </authorList>
    </citation>
    <scope>NUCLEOTIDE SEQUENCE [LARGE SCALE GENOMIC DNA]</scope>
</reference>
<proteinExistence type="predicted"/>
<keyword evidence="1" id="KW-0812">Transmembrane</keyword>
<protein>
    <submittedName>
        <fullName evidence="2">Membrane protein</fullName>
    </submittedName>
</protein>
<name>A0A7G8LIL3_9CAUD</name>
<evidence type="ECO:0000313" key="3">
    <source>
        <dbReference type="Proteomes" id="UP000515957"/>
    </source>
</evidence>
<evidence type="ECO:0000256" key="1">
    <source>
        <dbReference type="SAM" id="Phobius"/>
    </source>
</evidence>
<keyword evidence="3" id="KW-1185">Reference proteome</keyword>
<dbReference type="Proteomes" id="UP000515957">
    <property type="component" value="Segment"/>
</dbReference>
<feature type="transmembrane region" description="Helical" evidence="1">
    <location>
        <begin position="212"/>
        <end position="233"/>
    </location>
</feature>
<accession>A0A7G8LIL3</accession>
<keyword evidence="1" id="KW-0472">Membrane</keyword>
<organism evidence="2 3">
    <name type="scientific">Gordonia phage Rabbitrun</name>
    <dbReference type="NCBI Taxonomy" id="2762280"/>
    <lineage>
        <taxon>Viruses</taxon>
        <taxon>Duplodnaviria</taxon>
        <taxon>Heunggongvirae</taxon>
        <taxon>Uroviricota</taxon>
        <taxon>Caudoviricetes</taxon>
        <taxon>Deeyouvirinae</taxon>
        <taxon>Nevillevirus</taxon>
        <taxon>Nevillevirus rabbitrun</taxon>
    </lineage>
</organism>
<gene>
    <name evidence="2" type="primary">41</name>
    <name evidence="2" type="ORF">SEA_RABBITRUN_41</name>
</gene>
<dbReference type="GeneID" id="70080691"/>
<feature type="transmembrane region" description="Helical" evidence="1">
    <location>
        <begin position="141"/>
        <end position="161"/>
    </location>
</feature>
<feature type="transmembrane region" description="Helical" evidence="1">
    <location>
        <begin position="182"/>
        <end position="200"/>
    </location>
</feature>
<feature type="transmembrane region" description="Helical" evidence="1">
    <location>
        <begin position="34"/>
        <end position="51"/>
    </location>
</feature>
<dbReference type="KEGG" id="vg:70080691"/>